<dbReference type="EMBL" id="LAZR01001739">
    <property type="protein sequence ID" value="KKN39868.1"/>
    <property type="molecule type" value="Genomic_DNA"/>
</dbReference>
<reference evidence="1" key="1">
    <citation type="journal article" date="2015" name="Nature">
        <title>Complex archaea that bridge the gap between prokaryotes and eukaryotes.</title>
        <authorList>
            <person name="Spang A."/>
            <person name="Saw J.H."/>
            <person name="Jorgensen S.L."/>
            <person name="Zaremba-Niedzwiedzka K."/>
            <person name="Martijn J."/>
            <person name="Lind A.E."/>
            <person name="van Eijk R."/>
            <person name="Schleper C."/>
            <person name="Guy L."/>
            <person name="Ettema T.J."/>
        </authorList>
    </citation>
    <scope>NUCLEOTIDE SEQUENCE</scope>
</reference>
<sequence length="100" mass="11607">MTKLYKRLPLFIWLLLALFLARAFIYAYYVPPWQGPDEPQHYDYIHSLQIEKSLPVLGEVTLCNKVRSSLTVSTSILIPEKRTHMPGKNILIQPKILQAK</sequence>
<protein>
    <submittedName>
        <fullName evidence="1">Uncharacterized protein</fullName>
    </submittedName>
</protein>
<comment type="caution">
    <text evidence="1">The sequence shown here is derived from an EMBL/GenBank/DDBJ whole genome shotgun (WGS) entry which is preliminary data.</text>
</comment>
<dbReference type="AlphaFoldDB" id="A0A0F9TEI0"/>
<accession>A0A0F9TEI0</accession>
<gene>
    <name evidence="1" type="ORF">LCGC14_0739000</name>
</gene>
<organism evidence="1">
    <name type="scientific">marine sediment metagenome</name>
    <dbReference type="NCBI Taxonomy" id="412755"/>
    <lineage>
        <taxon>unclassified sequences</taxon>
        <taxon>metagenomes</taxon>
        <taxon>ecological metagenomes</taxon>
    </lineage>
</organism>
<name>A0A0F9TEI0_9ZZZZ</name>
<evidence type="ECO:0000313" key="1">
    <source>
        <dbReference type="EMBL" id="KKN39868.1"/>
    </source>
</evidence>
<proteinExistence type="predicted"/>